<feature type="region of interest" description="Disordered" evidence="1">
    <location>
        <begin position="326"/>
        <end position="413"/>
    </location>
</feature>
<proteinExistence type="predicted"/>
<name>A0AA39JDF6_9AGAR</name>
<sequence length="413" mass="45364">MDSPDNSPNPNVRQLLCYKKSPPRTRAETIALRRLWHVLYVEDSPEYRSFRELNTAYRNLFDSYTTVHEHARYAAKTKQTGLLVSTIDYVVNLSEKHQVLIQKISSSMAELMVDDAAILSDSLARECSAFAETVEVDVTNFLTEIRKTFEAFKRYGLLDVTAGLFGHISAYALTTGGVGLLLSRQWLPAQLHGVTSPSVILPILTIPAYVSFRSLRLLRRLERAAAVVYRELCMFIAARLELAGWIESLATLRGVGIASADCRSAVLLATSRLAKLQVIFNSGLEHLHSAQDAFAADYKLWDDLPSHPLPTASETPRHDITDTRYSAVTPAGHPSSITSHPESVKGSLDDHAMTPDPDSSQTVSGAVKASSSHAEGREIESSSDSHTWHIGTEGTPLLDTQQKSYTNASSVGP</sequence>
<evidence type="ECO:0000256" key="1">
    <source>
        <dbReference type="SAM" id="MobiDB-lite"/>
    </source>
</evidence>
<evidence type="ECO:0000313" key="3">
    <source>
        <dbReference type="Proteomes" id="UP001175226"/>
    </source>
</evidence>
<reference evidence="2" key="1">
    <citation type="submission" date="2023-06" db="EMBL/GenBank/DDBJ databases">
        <authorList>
            <consortium name="Lawrence Berkeley National Laboratory"/>
            <person name="Ahrendt S."/>
            <person name="Sahu N."/>
            <person name="Indic B."/>
            <person name="Wong-Bajracharya J."/>
            <person name="Merenyi Z."/>
            <person name="Ke H.-M."/>
            <person name="Monk M."/>
            <person name="Kocsube S."/>
            <person name="Drula E."/>
            <person name="Lipzen A."/>
            <person name="Balint B."/>
            <person name="Henrissat B."/>
            <person name="Andreopoulos B."/>
            <person name="Martin F.M."/>
            <person name="Harder C.B."/>
            <person name="Rigling D."/>
            <person name="Ford K.L."/>
            <person name="Foster G.D."/>
            <person name="Pangilinan J."/>
            <person name="Papanicolaou A."/>
            <person name="Barry K."/>
            <person name="LaButti K."/>
            <person name="Viragh M."/>
            <person name="Koriabine M."/>
            <person name="Yan M."/>
            <person name="Riley R."/>
            <person name="Champramary S."/>
            <person name="Plett K.L."/>
            <person name="Tsai I.J."/>
            <person name="Slot J."/>
            <person name="Sipos G."/>
            <person name="Plett J."/>
            <person name="Nagy L.G."/>
            <person name="Grigoriev I.V."/>
        </authorList>
    </citation>
    <scope>NUCLEOTIDE SEQUENCE</scope>
    <source>
        <strain evidence="2">FPL87.14</strain>
    </source>
</reference>
<dbReference type="EMBL" id="JAUEPT010000033">
    <property type="protein sequence ID" value="KAK0440588.1"/>
    <property type="molecule type" value="Genomic_DNA"/>
</dbReference>
<keyword evidence="3" id="KW-1185">Reference proteome</keyword>
<accession>A0AA39JDF6</accession>
<evidence type="ECO:0000313" key="2">
    <source>
        <dbReference type="EMBL" id="KAK0440588.1"/>
    </source>
</evidence>
<dbReference type="AlphaFoldDB" id="A0AA39JDF6"/>
<comment type="caution">
    <text evidence="2">The sequence shown here is derived from an EMBL/GenBank/DDBJ whole genome shotgun (WGS) entry which is preliminary data.</text>
</comment>
<feature type="compositionally biased region" description="Polar residues" evidence="1">
    <location>
        <begin position="398"/>
        <end position="413"/>
    </location>
</feature>
<organism evidence="2 3">
    <name type="scientific">Armillaria borealis</name>
    <dbReference type="NCBI Taxonomy" id="47425"/>
    <lineage>
        <taxon>Eukaryota</taxon>
        <taxon>Fungi</taxon>
        <taxon>Dikarya</taxon>
        <taxon>Basidiomycota</taxon>
        <taxon>Agaricomycotina</taxon>
        <taxon>Agaricomycetes</taxon>
        <taxon>Agaricomycetidae</taxon>
        <taxon>Agaricales</taxon>
        <taxon>Marasmiineae</taxon>
        <taxon>Physalacriaceae</taxon>
        <taxon>Armillaria</taxon>
    </lineage>
</organism>
<protein>
    <submittedName>
        <fullName evidence="2">Uncharacterized protein</fullName>
    </submittedName>
</protein>
<gene>
    <name evidence="2" type="ORF">EV421DRAFT_2036789</name>
</gene>
<dbReference type="Proteomes" id="UP001175226">
    <property type="component" value="Unassembled WGS sequence"/>
</dbReference>
<feature type="compositionally biased region" description="Polar residues" evidence="1">
    <location>
        <begin position="357"/>
        <end position="373"/>
    </location>
</feature>